<dbReference type="AlphaFoldDB" id="A0A2X3W1Q5"/>
<dbReference type="EMBL" id="LS483343">
    <property type="protein sequence ID" value="SQF39547.1"/>
    <property type="molecule type" value="Genomic_DNA"/>
</dbReference>
<evidence type="ECO:0000259" key="1">
    <source>
        <dbReference type="PROSITE" id="PS50846"/>
    </source>
</evidence>
<keyword evidence="3" id="KW-1185">Reference proteome</keyword>
<dbReference type="Gene3D" id="3.30.70.100">
    <property type="match status" value="1"/>
</dbReference>
<evidence type="ECO:0000313" key="2">
    <source>
        <dbReference type="EMBL" id="SQF39547.1"/>
    </source>
</evidence>
<organism evidence="2 3">
    <name type="scientific">Streptococcus ferus</name>
    <dbReference type="NCBI Taxonomy" id="1345"/>
    <lineage>
        <taxon>Bacteria</taxon>
        <taxon>Bacillati</taxon>
        <taxon>Bacillota</taxon>
        <taxon>Bacilli</taxon>
        <taxon>Lactobacillales</taxon>
        <taxon>Streptococcaceae</taxon>
        <taxon>Streptococcus</taxon>
    </lineage>
</organism>
<sequence length="66" mass="7220">MEKTYAISGLKCQGCADNVTERFSALKKVENVTVDLEQSLVTITGNPSKWSLKRALKGSPYKLGSE</sequence>
<dbReference type="InterPro" id="IPR036163">
    <property type="entry name" value="HMA_dom_sf"/>
</dbReference>
<dbReference type="STRING" id="1123303.GCA_000372425_01631"/>
<dbReference type="RefSeq" id="WP_018030944.1">
    <property type="nucleotide sequence ID" value="NZ_CAMCCF010000011.1"/>
</dbReference>
<reference evidence="2 3" key="1">
    <citation type="submission" date="2018-06" db="EMBL/GenBank/DDBJ databases">
        <authorList>
            <consortium name="Pathogen Informatics"/>
            <person name="Doyle S."/>
        </authorList>
    </citation>
    <scope>NUCLEOTIDE SEQUENCE [LARGE SCALE GENOMIC DNA]</scope>
    <source>
        <strain evidence="2 3">NCTC12278</strain>
    </source>
</reference>
<gene>
    <name evidence="2" type="ORF">NCTC12278_00403</name>
</gene>
<dbReference type="InterPro" id="IPR006121">
    <property type="entry name" value="HMA_dom"/>
</dbReference>
<dbReference type="GO" id="GO:0046872">
    <property type="term" value="F:metal ion binding"/>
    <property type="evidence" value="ECO:0007669"/>
    <property type="project" value="InterPro"/>
</dbReference>
<name>A0A2X3W1Q5_9STRE</name>
<dbReference type="OrthoDB" id="9813965at2"/>
<feature type="domain" description="HMA" evidence="1">
    <location>
        <begin position="1"/>
        <end position="66"/>
    </location>
</feature>
<dbReference type="Pfam" id="PF00403">
    <property type="entry name" value="HMA"/>
    <property type="match status" value="1"/>
</dbReference>
<evidence type="ECO:0000313" key="3">
    <source>
        <dbReference type="Proteomes" id="UP000249495"/>
    </source>
</evidence>
<accession>A0A2X3W1Q5</accession>
<dbReference type="KEGG" id="sfer:NCTC12278_00403"/>
<dbReference type="SUPFAM" id="SSF55008">
    <property type="entry name" value="HMA, heavy metal-associated domain"/>
    <property type="match status" value="1"/>
</dbReference>
<dbReference type="PROSITE" id="PS50846">
    <property type="entry name" value="HMA_2"/>
    <property type="match status" value="1"/>
</dbReference>
<dbReference type="CDD" id="cd00371">
    <property type="entry name" value="HMA"/>
    <property type="match status" value="1"/>
</dbReference>
<proteinExistence type="predicted"/>
<protein>
    <submittedName>
        <fullName evidence="2">Copper-transporting ATPase</fullName>
    </submittedName>
</protein>
<dbReference type="Proteomes" id="UP000249495">
    <property type="component" value="Chromosome 1"/>
</dbReference>